<protein>
    <submittedName>
        <fullName evidence="7">Anaerobic ribonucleoside-triphosphate reductase activating protein</fullName>
        <ecNumber evidence="7">1.97.-.-</ecNumber>
    </submittedName>
</protein>
<dbReference type="GO" id="GO:0051536">
    <property type="term" value="F:iron-sulfur cluster binding"/>
    <property type="evidence" value="ECO:0007669"/>
    <property type="project" value="UniProtKB-KW"/>
</dbReference>
<dbReference type="PANTHER" id="PTHR11228">
    <property type="entry name" value="RADICAL SAM DOMAIN PROTEIN"/>
    <property type="match status" value="1"/>
</dbReference>
<dbReference type="InterPro" id="IPR050377">
    <property type="entry name" value="Radical_SAM_PqqE_MftC-like"/>
</dbReference>
<dbReference type="STRING" id="824.CGRAC_0506"/>
<dbReference type="PANTHER" id="PTHR11228:SF27">
    <property type="entry name" value="GLYCYL-RADICAL ENZYME ACTIVATING ENZYME MJ1227-RELATED"/>
    <property type="match status" value="1"/>
</dbReference>
<accession>C8PEG6</accession>
<dbReference type="RefSeq" id="WP_005869388.1">
    <property type="nucleotide sequence ID" value="NZ_ACYG01000008.1"/>
</dbReference>
<evidence type="ECO:0000313" key="7">
    <source>
        <dbReference type="EMBL" id="EEV18761.1"/>
    </source>
</evidence>
<feature type="domain" description="Radical SAM core" evidence="6">
    <location>
        <begin position="29"/>
        <end position="240"/>
    </location>
</feature>
<dbReference type="InterPro" id="IPR058240">
    <property type="entry name" value="rSAM_sf"/>
</dbReference>
<name>C8PEG6_9BACT</name>
<evidence type="ECO:0000256" key="4">
    <source>
        <dbReference type="ARBA" id="ARBA00023004"/>
    </source>
</evidence>
<dbReference type="SFLD" id="SFLDG01094">
    <property type="entry name" value="Uncharacterised_Radical_SAM_Su"/>
    <property type="match status" value="1"/>
</dbReference>
<proteinExistence type="predicted"/>
<keyword evidence="4" id="KW-0408">Iron</keyword>
<dbReference type="CDD" id="cd01335">
    <property type="entry name" value="Radical_SAM"/>
    <property type="match status" value="1"/>
</dbReference>
<dbReference type="SFLD" id="SFLDS00029">
    <property type="entry name" value="Radical_SAM"/>
    <property type="match status" value="1"/>
</dbReference>
<keyword evidence="5" id="KW-0411">Iron-sulfur</keyword>
<dbReference type="Pfam" id="PF04055">
    <property type="entry name" value="Radical_SAM"/>
    <property type="match status" value="1"/>
</dbReference>
<evidence type="ECO:0000256" key="3">
    <source>
        <dbReference type="ARBA" id="ARBA00022723"/>
    </source>
</evidence>
<dbReference type="GO" id="GO:0016491">
    <property type="term" value="F:oxidoreductase activity"/>
    <property type="evidence" value="ECO:0007669"/>
    <property type="project" value="UniProtKB-KW"/>
</dbReference>
<dbReference type="Proteomes" id="UP000005709">
    <property type="component" value="Unassembled WGS sequence"/>
</dbReference>
<dbReference type="InterPro" id="IPR013785">
    <property type="entry name" value="Aldolase_TIM"/>
</dbReference>
<keyword evidence="3" id="KW-0479">Metal-binding</keyword>
<evidence type="ECO:0000259" key="6">
    <source>
        <dbReference type="PROSITE" id="PS51918"/>
    </source>
</evidence>
<reference evidence="7 8" key="1">
    <citation type="submission" date="2009-07" db="EMBL/GenBank/DDBJ databases">
        <authorList>
            <person name="Madupu R."/>
            <person name="Sebastian Y."/>
            <person name="Durkin A.S."/>
            <person name="Torralba M."/>
            <person name="Methe B."/>
            <person name="Sutton G.G."/>
            <person name="Strausberg R.L."/>
            <person name="Nelson K.E."/>
        </authorList>
    </citation>
    <scope>NUCLEOTIDE SEQUENCE [LARGE SCALE GENOMIC DNA]</scope>
    <source>
        <strain evidence="7 8">RM3268</strain>
    </source>
</reference>
<dbReference type="EMBL" id="ACYG01000008">
    <property type="protein sequence ID" value="EEV18761.1"/>
    <property type="molecule type" value="Genomic_DNA"/>
</dbReference>
<dbReference type="Gene3D" id="3.20.20.70">
    <property type="entry name" value="Aldolase class I"/>
    <property type="match status" value="1"/>
</dbReference>
<dbReference type="EC" id="1.97.-.-" evidence="7"/>
<dbReference type="OrthoDB" id="9782387at2"/>
<evidence type="ECO:0000256" key="2">
    <source>
        <dbReference type="ARBA" id="ARBA00022691"/>
    </source>
</evidence>
<dbReference type="SFLD" id="SFLDG01067">
    <property type="entry name" value="SPASM/twitch_domain_containing"/>
    <property type="match status" value="1"/>
</dbReference>
<keyword evidence="8" id="KW-1185">Reference proteome</keyword>
<comment type="cofactor">
    <cofactor evidence="1">
        <name>[4Fe-4S] cluster</name>
        <dbReference type="ChEBI" id="CHEBI:49883"/>
    </cofactor>
</comment>
<gene>
    <name evidence="7" type="ORF">CAMGR0001_1867</name>
</gene>
<dbReference type="InterPro" id="IPR007197">
    <property type="entry name" value="rSAM"/>
</dbReference>
<dbReference type="InterPro" id="IPR012840">
    <property type="entry name" value="NrdG2"/>
</dbReference>
<dbReference type="GO" id="GO:0046872">
    <property type="term" value="F:metal ion binding"/>
    <property type="evidence" value="ECO:0007669"/>
    <property type="project" value="UniProtKB-KW"/>
</dbReference>
<evidence type="ECO:0000256" key="5">
    <source>
        <dbReference type="ARBA" id="ARBA00023014"/>
    </source>
</evidence>
<keyword evidence="7" id="KW-0560">Oxidoreductase</keyword>
<dbReference type="PROSITE" id="PS51918">
    <property type="entry name" value="RADICAL_SAM"/>
    <property type="match status" value="1"/>
</dbReference>
<comment type="caution">
    <text evidence="7">The sequence shown here is derived from an EMBL/GenBank/DDBJ whole genome shotgun (WGS) entry which is preliminary data.</text>
</comment>
<dbReference type="eggNOG" id="COG1180">
    <property type="taxonomic scope" value="Bacteria"/>
</dbReference>
<keyword evidence="2" id="KW-0949">S-adenosyl-L-methionine</keyword>
<evidence type="ECO:0000313" key="8">
    <source>
        <dbReference type="Proteomes" id="UP000005709"/>
    </source>
</evidence>
<dbReference type="SUPFAM" id="SSF102114">
    <property type="entry name" value="Radical SAM enzymes"/>
    <property type="match status" value="1"/>
</dbReference>
<evidence type="ECO:0000256" key="1">
    <source>
        <dbReference type="ARBA" id="ARBA00001966"/>
    </source>
</evidence>
<dbReference type="NCBIfam" id="TIGR02495">
    <property type="entry name" value="NrdG2"/>
    <property type="match status" value="1"/>
</dbReference>
<dbReference type="AlphaFoldDB" id="C8PEG6"/>
<organism evidence="7 8">
    <name type="scientific">Campylobacter gracilis RM3268</name>
    <dbReference type="NCBI Taxonomy" id="553220"/>
    <lineage>
        <taxon>Bacteria</taxon>
        <taxon>Pseudomonadati</taxon>
        <taxon>Campylobacterota</taxon>
        <taxon>Epsilonproteobacteria</taxon>
        <taxon>Campylobacterales</taxon>
        <taxon>Campylobacteraceae</taxon>
        <taxon>Campylobacter</taxon>
    </lineage>
</organism>
<sequence>MQQTHTKPPQALNLRNAQIYEITPFTMLDFADHIAAIAWFCGCNMRCNYCYNPQIVTSRGKISNEEFLRFLDARAGKLQGIVFSGGECTCASDFIPLAHEVKQRGFLLKVDTNGSNPQKIEEALNLGLIDYIALDFKAPRQDFELITKSSLYDKFLQTLRLLLRRNFKFEVRTTVHADFLNEAKIEQMAQILYSEGYRGVYYLQNFLPTGDNFGNLDAPLASFDPSKIHTDLKIELRNFD</sequence>